<evidence type="ECO:0000256" key="3">
    <source>
        <dbReference type="ARBA" id="ARBA00012691"/>
    </source>
</evidence>
<dbReference type="SUPFAM" id="SSF52922">
    <property type="entry name" value="TK C-terminal domain-like"/>
    <property type="match status" value="1"/>
</dbReference>
<reference evidence="8" key="1">
    <citation type="journal article" date="2014" name="Int. J. Syst. Evol. Microbiol.">
        <title>Complete genome sequence of Corynebacterium casei LMG S-19264T (=DSM 44701T), isolated from a smear-ripened cheese.</title>
        <authorList>
            <consortium name="US DOE Joint Genome Institute (JGI-PGF)"/>
            <person name="Walter F."/>
            <person name="Albersmeier A."/>
            <person name="Kalinowski J."/>
            <person name="Ruckert C."/>
        </authorList>
    </citation>
    <scope>NUCLEOTIDE SEQUENCE</scope>
    <source>
        <strain evidence="8">JCM 10088</strain>
    </source>
</reference>
<dbReference type="SUPFAM" id="SSF52518">
    <property type="entry name" value="Thiamin diphosphate-binding fold (THDP-binding)"/>
    <property type="match status" value="1"/>
</dbReference>
<dbReference type="InterPro" id="IPR002880">
    <property type="entry name" value="Pyrv_Fd/Flavodoxin_OxRdtase_N"/>
</dbReference>
<dbReference type="Pfam" id="PF17147">
    <property type="entry name" value="PFOR_II"/>
    <property type="match status" value="1"/>
</dbReference>
<dbReference type="InterPro" id="IPR050722">
    <property type="entry name" value="Pyruvate:ferred/Flavod_OxRd"/>
</dbReference>
<evidence type="ECO:0000256" key="2">
    <source>
        <dbReference type="ARBA" id="ARBA00011631"/>
    </source>
</evidence>
<dbReference type="InterPro" id="IPR033412">
    <property type="entry name" value="PFOR_II"/>
</dbReference>
<dbReference type="InterPro" id="IPR009014">
    <property type="entry name" value="Transketo_C/PFOR_II"/>
</dbReference>
<keyword evidence="8" id="KW-0670">Pyruvate</keyword>
<dbReference type="Pfam" id="PF01855">
    <property type="entry name" value="POR_N"/>
    <property type="match status" value="1"/>
</dbReference>
<evidence type="ECO:0000259" key="7">
    <source>
        <dbReference type="Pfam" id="PF17147"/>
    </source>
</evidence>
<evidence type="ECO:0000256" key="5">
    <source>
        <dbReference type="ARBA" id="ARBA00048893"/>
    </source>
</evidence>
<evidence type="ECO:0000313" key="9">
    <source>
        <dbReference type="Proteomes" id="UP000610960"/>
    </source>
</evidence>
<dbReference type="Proteomes" id="UP000610960">
    <property type="component" value="Unassembled WGS sequence"/>
</dbReference>
<feature type="domain" description="Pyruvate:ferredoxin oxidoreductase core" evidence="7">
    <location>
        <begin position="273"/>
        <end position="372"/>
    </location>
</feature>
<dbReference type="AlphaFoldDB" id="A0A830GX64"/>
<gene>
    <name evidence="8" type="ORF">GCM10007981_06430</name>
</gene>
<dbReference type="EMBL" id="BMNL01000001">
    <property type="protein sequence ID" value="GGP20028.1"/>
    <property type="molecule type" value="Genomic_DNA"/>
</dbReference>
<comment type="subunit">
    <text evidence="2">Heterodimer composed of an alpha and a beta subunit.</text>
</comment>
<dbReference type="InterPro" id="IPR029061">
    <property type="entry name" value="THDP-binding"/>
</dbReference>
<dbReference type="GO" id="GO:0006979">
    <property type="term" value="P:response to oxidative stress"/>
    <property type="evidence" value="ECO:0007669"/>
    <property type="project" value="TreeGrafter"/>
</dbReference>
<dbReference type="PANTHER" id="PTHR32154">
    <property type="entry name" value="PYRUVATE-FLAVODOXIN OXIDOREDUCTASE-RELATED"/>
    <property type="match status" value="1"/>
</dbReference>
<dbReference type="GO" id="GO:0018491">
    <property type="term" value="F:2-oxobutyrate synthase activity"/>
    <property type="evidence" value="ECO:0007669"/>
    <property type="project" value="UniProtKB-ARBA"/>
</dbReference>
<comment type="caution">
    <text evidence="8">The sequence shown here is derived from an EMBL/GenBank/DDBJ whole genome shotgun (WGS) entry which is preliminary data.</text>
</comment>
<keyword evidence="4" id="KW-0560">Oxidoreductase</keyword>
<keyword evidence="9" id="KW-1185">Reference proteome</keyword>
<dbReference type="GO" id="GO:0019164">
    <property type="term" value="F:pyruvate synthase activity"/>
    <property type="evidence" value="ECO:0007669"/>
    <property type="project" value="UniProtKB-ARBA"/>
</dbReference>
<dbReference type="Gene3D" id="3.40.50.920">
    <property type="match status" value="1"/>
</dbReference>
<evidence type="ECO:0000259" key="6">
    <source>
        <dbReference type="Pfam" id="PF01855"/>
    </source>
</evidence>
<reference evidence="8" key="2">
    <citation type="submission" date="2020-09" db="EMBL/GenBank/DDBJ databases">
        <authorList>
            <person name="Sun Q."/>
            <person name="Ohkuma M."/>
        </authorList>
    </citation>
    <scope>NUCLEOTIDE SEQUENCE</scope>
    <source>
        <strain evidence="8">JCM 10088</strain>
    </source>
</reference>
<dbReference type="CDD" id="cd07034">
    <property type="entry name" value="TPP_PYR_PFOR_IOR-alpha_like"/>
    <property type="match status" value="1"/>
</dbReference>
<organism evidence="8 9">
    <name type="scientific">Thermocladium modestius</name>
    <dbReference type="NCBI Taxonomy" id="62609"/>
    <lineage>
        <taxon>Archaea</taxon>
        <taxon>Thermoproteota</taxon>
        <taxon>Thermoprotei</taxon>
        <taxon>Thermoproteales</taxon>
        <taxon>Thermoproteaceae</taxon>
        <taxon>Thermocladium</taxon>
    </lineage>
</organism>
<accession>A0A830GX64</accession>
<protein>
    <recommendedName>
        <fullName evidence="3">2-oxoacid oxidoreductase (ferredoxin)</fullName>
        <ecNumber evidence="3">1.2.7.11</ecNumber>
    </recommendedName>
</protein>
<dbReference type="FunFam" id="3.40.50.970:FF:000012">
    <property type="entry name" value="Pyruvate:ferredoxin (Flavodoxin) oxidoreductase"/>
    <property type="match status" value="1"/>
</dbReference>
<proteinExistence type="predicted"/>
<evidence type="ECO:0000256" key="1">
    <source>
        <dbReference type="ARBA" id="ARBA00011595"/>
    </source>
</evidence>
<dbReference type="RefSeq" id="WP_229657639.1">
    <property type="nucleotide sequence ID" value="NZ_BMNL01000001.1"/>
</dbReference>
<comment type="subunit">
    <text evidence="1">Heterotetramer of one alpha, one beta, one delta and one gamma chain.</text>
</comment>
<evidence type="ECO:0000256" key="4">
    <source>
        <dbReference type="ARBA" id="ARBA00023002"/>
    </source>
</evidence>
<evidence type="ECO:0000313" key="8">
    <source>
        <dbReference type="EMBL" id="GGP20028.1"/>
    </source>
</evidence>
<dbReference type="PANTHER" id="PTHR32154:SF0">
    <property type="entry name" value="PYRUVATE-FLAVODOXIN OXIDOREDUCTASE-RELATED"/>
    <property type="match status" value="1"/>
</dbReference>
<sequence length="405" mass="44523">MQETIQRQARKVLVGDHAVAEAVKLARAQVISAYPITPQTLIVERLAEMVDNKEINAKFIRVESEFAALASVYGASAGGARAFTATSSHGLFYMYEMLWWAAASRLPLVMAVVTRSLGPPWNIHDEHTDIMAIRDSGWIIGMAQNVQEALDMTLTAYKITEDPRVLLPVAVGLDGFILSHTAEVLEVPSQEVVDGWLPPRDPRIPYVIEPGGEPITMGNMVKSDAYHMLLKKMMDEAMDEAKTVIRDVFASYAKLTGRNHGDLVECINCQNSDYVVVATGAWSGDIMKAISDLREEGYSVGFLRIRFLRPFPEEAVMDIASRAKGIIVFDRDYSTGLGGIIATEIMGLVPQSVSFKGVIAGLAGVDVAPSEVKTAIKDFIDDTEKNGPIRVRKTWLMQKMEGDES</sequence>
<feature type="domain" description="Pyruvate flavodoxin/ferredoxin oxidoreductase pyrimidine binding" evidence="6">
    <location>
        <begin position="22"/>
        <end position="249"/>
    </location>
</feature>
<comment type="catalytic activity">
    <reaction evidence="5">
        <text>a 2-oxocarboxylate + 2 oxidized [2Fe-2S]-[ferredoxin] + CoA = an acyl-CoA + 2 reduced [2Fe-2S]-[ferredoxin] + CO2 + H(+)</text>
        <dbReference type="Rhea" id="RHEA:42316"/>
        <dbReference type="Rhea" id="RHEA-COMP:10000"/>
        <dbReference type="Rhea" id="RHEA-COMP:10001"/>
        <dbReference type="ChEBI" id="CHEBI:15378"/>
        <dbReference type="ChEBI" id="CHEBI:16526"/>
        <dbReference type="ChEBI" id="CHEBI:33737"/>
        <dbReference type="ChEBI" id="CHEBI:33738"/>
        <dbReference type="ChEBI" id="CHEBI:35179"/>
        <dbReference type="ChEBI" id="CHEBI:57287"/>
        <dbReference type="ChEBI" id="CHEBI:58342"/>
        <dbReference type="EC" id="1.2.7.11"/>
    </reaction>
</comment>
<dbReference type="Gene3D" id="3.40.50.970">
    <property type="match status" value="1"/>
</dbReference>
<dbReference type="EC" id="1.2.7.11" evidence="3"/>
<name>A0A830GX64_9CREN</name>